<evidence type="ECO:0000313" key="2">
    <source>
        <dbReference type="EMBL" id="EMP57479.1"/>
    </source>
</evidence>
<protein>
    <submittedName>
        <fullName evidence="2">Uncharacterized protein</fullName>
    </submittedName>
</protein>
<evidence type="ECO:0000313" key="3">
    <source>
        <dbReference type="Proteomes" id="UP000011960"/>
    </source>
</evidence>
<reference evidence="2 3" key="1">
    <citation type="journal article" date="2013" name="Genome Announc.">
        <title>Genome Sequence of Hydrothermal Arsenic-Respiring Bacterium Marinobacter santoriniensis NKSG1T.</title>
        <authorList>
            <person name="Handley K.M."/>
            <person name="Upton M."/>
            <person name="Beatson S.A."/>
            <person name="Hery M."/>
            <person name="Lloyd J.R."/>
        </authorList>
    </citation>
    <scope>NUCLEOTIDE SEQUENCE [LARGE SCALE GENOMIC DNA]</scope>
    <source>
        <strain evidence="2 3">NKSG1</strain>
    </source>
</reference>
<dbReference type="STRING" id="1288826.MSNKSG1_00691"/>
<evidence type="ECO:0000256" key="1">
    <source>
        <dbReference type="SAM" id="SignalP"/>
    </source>
</evidence>
<gene>
    <name evidence="2" type="ORF">MSNKSG1_00691</name>
</gene>
<organism evidence="2 3">
    <name type="scientific">Marinobacter santoriniensis NKSG1</name>
    <dbReference type="NCBI Taxonomy" id="1288826"/>
    <lineage>
        <taxon>Bacteria</taxon>
        <taxon>Pseudomonadati</taxon>
        <taxon>Pseudomonadota</taxon>
        <taxon>Gammaproteobacteria</taxon>
        <taxon>Pseudomonadales</taxon>
        <taxon>Marinobacteraceae</taxon>
        <taxon>Marinobacter</taxon>
    </lineage>
</organism>
<feature type="chain" id="PRO_5004081125" evidence="1">
    <location>
        <begin position="26"/>
        <end position="233"/>
    </location>
</feature>
<dbReference type="RefSeq" id="WP_008937304.1">
    <property type="nucleotide sequence ID" value="NZ_APAT01000004.1"/>
</dbReference>
<proteinExistence type="predicted"/>
<dbReference type="AlphaFoldDB" id="M7CWI1"/>
<name>M7CWI1_9GAMM</name>
<dbReference type="EMBL" id="APAT01000004">
    <property type="protein sequence ID" value="EMP57479.1"/>
    <property type="molecule type" value="Genomic_DNA"/>
</dbReference>
<dbReference type="eggNOG" id="COG0834">
    <property type="taxonomic scope" value="Bacteria"/>
</dbReference>
<feature type="signal peptide" evidence="1">
    <location>
        <begin position="1"/>
        <end position="25"/>
    </location>
</feature>
<sequence>MDRKSPTYRSLLTAVLAIFMGPVLAAPNQAVRIGVVEGIPREIAVSEGHLVGRFSSFYNCVFDSLSMPLRFQKMPLAQILYQLKKGRLDVGLPLVQTEERDEYAEFGGRLFQTEYVYLLLDNLPPLDQTPGLTYSFIRRFVGEQLLLGEGAKMLAVSEWKQAVDMLKLGRADVVIIPWVLLQPLMSDFKGQYFVRPAVWVDISLYVSHLSGDKTLAEKLRANVRRCRYRNDQN</sequence>
<dbReference type="SUPFAM" id="SSF53850">
    <property type="entry name" value="Periplasmic binding protein-like II"/>
    <property type="match status" value="1"/>
</dbReference>
<dbReference type="Gene3D" id="3.40.190.10">
    <property type="entry name" value="Periplasmic binding protein-like II"/>
    <property type="match status" value="2"/>
</dbReference>
<keyword evidence="3" id="KW-1185">Reference proteome</keyword>
<dbReference type="PATRIC" id="fig|1288826.3.peg.138"/>
<accession>M7CWI1</accession>
<comment type="caution">
    <text evidence="2">The sequence shown here is derived from an EMBL/GenBank/DDBJ whole genome shotgun (WGS) entry which is preliminary data.</text>
</comment>
<keyword evidence="1" id="KW-0732">Signal</keyword>
<dbReference type="Proteomes" id="UP000011960">
    <property type="component" value="Unassembled WGS sequence"/>
</dbReference>
<dbReference type="OrthoDB" id="6364114at2"/>